<dbReference type="PANTHER" id="PTHR14226:SF29">
    <property type="entry name" value="NEUROPATHY TARGET ESTERASE SWS"/>
    <property type="match status" value="1"/>
</dbReference>
<feature type="active site" description="Proton acceptor" evidence="6">
    <location>
        <position position="228"/>
    </location>
</feature>
<dbReference type="OrthoDB" id="5290098at2"/>
<evidence type="ECO:0000313" key="9">
    <source>
        <dbReference type="EMBL" id="OAN16594.1"/>
    </source>
</evidence>
<dbReference type="AlphaFoldDB" id="A0A178KIM4"/>
<evidence type="ECO:0000256" key="6">
    <source>
        <dbReference type="PROSITE-ProRule" id="PRU01161"/>
    </source>
</evidence>
<dbReference type="CDD" id="cd07205">
    <property type="entry name" value="Pat_PNPLA6_PNPLA7_NTE1_like"/>
    <property type="match status" value="1"/>
</dbReference>
<dbReference type="InterPro" id="IPR050301">
    <property type="entry name" value="NTE"/>
</dbReference>
<dbReference type="Gene3D" id="3.40.1090.10">
    <property type="entry name" value="Cytosolic phospholipase A2 catalytic domain"/>
    <property type="match status" value="2"/>
</dbReference>
<feature type="active site" description="Nucleophile" evidence="6">
    <location>
        <position position="82"/>
    </location>
</feature>
<evidence type="ECO:0000256" key="2">
    <source>
        <dbReference type="ARBA" id="ARBA00022801"/>
    </source>
</evidence>
<comment type="caution">
    <text evidence="9">The sequence shown here is derived from an EMBL/GenBank/DDBJ whole genome shotgun (WGS) entry which is preliminary data.</text>
</comment>
<comment type="subcellular location">
    <subcellularLocation>
        <location evidence="1">Membrane</location>
    </subcellularLocation>
</comment>
<feature type="short sequence motif" description="DGA/G" evidence="6">
    <location>
        <begin position="228"/>
        <end position="230"/>
    </location>
</feature>
<protein>
    <recommendedName>
        <fullName evidence="11">PNPLA domain-containing protein</fullName>
    </recommendedName>
</protein>
<evidence type="ECO:0000256" key="1">
    <source>
        <dbReference type="ARBA" id="ARBA00004370"/>
    </source>
</evidence>
<dbReference type="InterPro" id="IPR016035">
    <property type="entry name" value="Acyl_Trfase/lysoPLipase"/>
</dbReference>
<dbReference type="InterPro" id="IPR034746">
    <property type="entry name" value="POTRA"/>
</dbReference>
<dbReference type="InterPro" id="IPR002641">
    <property type="entry name" value="PNPLA_dom"/>
</dbReference>
<dbReference type="SUPFAM" id="SSF52151">
    <property type="entry name" value="FabD/lysophospholipase-like"/>
    <property type="match status" value="1"/>
</dbReference>
<dbReference type="PANTHER" id="PTHR14226">
    <property type="entry name" value="NEUROPATHY TARGET ESTERASE/SWISS CHEESE D.MELANOGASTER"/>
    <property type="match status" value="1"/>
</dbReference>
<keyword evidence="2 6" id="KW-0378">Hydrolase</keyword>
<organism evidence="9 10">
    <name type="scientific">Photobacterium jeanii</name>
    <dbReference type="NCBI Taxonomy" id="858640"/>
    <lineage>
        <taxon>Bacteria</taxon>
        <taxon>Pseudomonadati</taxon>
        <taxon>Pseudomonadota</taxon>
        <taxon>Gammaproteobacteria</taxon>
        <taxon>Vibrionales</taxon>
        <taxon>Vibrionaceae</taxon>
        <taxon>Photobacterium</taxon>
    </lineage>
</organism>
<feature type="domain" description="PNPLA" evidence="7">
    <location>
        <begin position="49"/>
        <end position="241"/>
    </location>
</feature>
<evidence type="ECO:0000256" key="3">
    <source>
        <dbReference type="ARBA" id="ARBA00022963"/>
    </source>
</evidence>
<dbReference type="InterPro" id="IPR010827">
    <property type="entry name" value="BamA/TamA_POTRA"/>
</dbReference>
<evidence type="ECO:0000313" key="10">
    <source>
        <dbReference type="Proteomes" id="UP000078503"/>
    </source>
</evidence>
<evidence type="ECO:0000256" key="4">
    <source>
        <dbReference type="ARBA" id="ARBA00023098"/>
    </source>
</evidence>
<keyword evidence="10" id="KW-1185">Reference proteome</keyword>
<proteinExistence type="predicted"/>
<dbReference type="Gene3D" id="3.10.20.310">
    <property type="entry name" value="membrane protein fhac"/>
    <property type="match status" value="1"/>
</dbReference>
<dbReference type="EMBL" id="LVHF01000018">
    <property type="protein sequence ID" value="OAN16594.1"/>
    <property type="molecule type" value="Genomic_DNA"/>
</dbReference>
<feature type="short sequence motif" description="GXSXG" evidence="6">
    <location>
        <begin position="80"/>
        <end position="84"/>
    </location>
</feature>
<accession>A0A178KIM4</accession>
<dbReference type="Pfam" id="PF01734">
    <property type="entry name" value="Patatin"/>
    <property type="match status" value="1"/>
</dbReference>
<feature type="domain" description="POTRA" evidence="8">
    <location>
        <begin position="358"/>
        <end position="429"/>
    </location>
</feature>
<evidence type="ECO:0000259" key="8">
    <source>
        <dbReference type="PROSITE" id="PS51779"/>
    </source>
</evidence>
<feature type="short sequence motif" description="GXGXXG" evidence="6">
    <location>
        <begin position="53"/>
        <end position="58"/>
    </location>
</feature>
<dbReference type="GO" id="GO:0016042">
    <property type="term" value="P:lipid catabolic process"/>
    <property type="evidence" value="ECO:0007669"/>
    <property type="project" value="UniProtKB-UniRule"/>
</dbReference>
<name>A0A178KIM4_9GAMM</name>
<dbReference type="Pfam" id="PF07244">
    <property type="entry name" value="POTRA"/>
    <property type="match status" value="1"/>
</dbReference>
<evidence type="ECO:0008006" key="11">
    <source>
        <dbReference type="Google" id="ProtNLM"/>
    </source>
</evidence>
<dbReference type="STRING" id="858640.A3K86_10545"/>
<keyword evidence="3 6" id="KW-0442">Lipid degradation</keyword>
<dbReference type="PROSITE" id="PS51635">
    <property type="entry name" value="PNPLA"/>
    <property type="match status" value="1"/>
</dbReference>
<dbReference type="Proteomes" id="UP000078503">
    <property type="component" value="Unassembled WGS sequence"/>
</dbReference>
<evidence type="ECO:0000256" key="5">
    <source>
        <dbReference type="ARBA" id="ARBA00023136"/>
    </source>
</evidence>
<dbReference type="PROSITE" id="PS51779">
    <property type="entry name" value="POTRA"/>
    <property type="match status" value="1"/>
</dbReference>
<reference evidence="9 10" key="1">
    <citation type="submission" date="2016-03" db="EMBL/GenBank/DDBJ databases">
        <title>Photobacterium proteolyticum sp. nov. a protease producing bacterium isolated from ocean sediments of Laizhou Bay.</title>
        <authorList>
            <person name="Li Y."/>
        </authorList>
    </citation>
    <scope>NUCLEOTIDE SEQUENCE [LARGE SCALE GENOMIC DNA]</scope>
    <source>
        <strain evidence="9 10">R-40508</strain>
    </source>
</reference>
<keyword evidence="5" id="KW-0472">Membrane</keyword>
<dbReference type="GO" id="GO:0019867">
    <property type="term" value="C:outer membrane"/>
    <property type="evidence" value="ECO:0007669"/>
    <property type="project" value="InterPro"/>
</dbReference>
<gene>
    <name evidence="9" type="ORF">A3K86_10545</name>
</gene>
<sequence length="770" mass="86280">MTPIMPLLIKFLTKMYRSVSCKTLVMLITFCGIFFSINLHASERPKVGVVLGGGGAKGAAHIGVLRALEEMQIPVDYIAGTSMGAYIGGLYATGMSADEIEAFLTTVDWQDGYKDRVERSERRIRDKQKEDRFQINTDVGFELWQIKVPKGFVQGQNMARILRETSGGIAAQSSFDNLPIPYRAMATDIENLTSVELKSGDLVQAMQASMSIPAILPPMELDGKLLVDGGITNNLPVSVVKAMGADIVIAVDLSNEFKKRDELQTYFAVMDQLTDFMIHKNTTQQIGLLSDADILIQPDVKGISTTDMGKMGEASDIGYRSTLSYQSQLAKLGNAVDFQQYVDKKTRQRRKLERVDELYIDEIQLVNHSNFSDRVLLNHLNLKKGEDLDTEKLEQGVRNLYALDRFERVDYQIVKQDDKNVVQVDVQEKSWGPNYLDLRFALEDDFTNNTRYSLGMALNVTGLSEAGAEWRTELEFGSDKRASTELYLPFIDEQELFGLIGVEYRLDNRNALLFTNTELPDENTVDPSRFETYTFDASVGWQPTLWQALNLGYRYIYGTSELKTLPSNIGDSKRRSQEGYARYSYDTLDNIDLPTQGNFLVAEFAISSDKQEVNIGSLLQGEEIATSFDLVWTGAYTLGRHTFMGKAEYGRINSESPFPLEPKELGGFLNLSGAPKGVIAAKNKIFSAAIYRYRIMDNDFGLFQSPVYVGGSLEWGGVYNNSHFELSEIPTYYAGSIFSGISTPIGPLIFAYGRTEQNYSSFYVQFGSKF</sequence>
<evidence type="ECO:0000259" key="7">
    <source>
        <dbReference type="PROSITE" id="PS51635"/>
    </source>
</evidence>
<keyword evidence="4 6" id="KW-0443">Lipid metabolism</keyword>
<dbReference type="GO" id="GO:0016787">
    <property type="term" value="F:hydrolase activity"/>
    <property type="evidence" value="ECO:0007669"/>
    <property type="project" value="UniProtKB-UniRule"/>
</dbReference>